<dbReference type="InterPro" id="IPR013783">
    <property type="entry name" value="Ig-like_fold"/>
</dbReference>
<dbReference type="InterPro" id="IPR000209">
    <property type="entry name" value="Peptidase_S8/S53_dom"/>
</dbReference>
<sequence>MLSACGGGGGGSGASAPAAVANLSPRVLIEAPESANSGETVTLDGGASSDPDGSIRSYAWSQTSGTAVVLSGSTQPSASFTAPAVSEPTSLAFSLTVTDNDGAAGTGSVSVSVQPSADTPRFTVSGRLGASVSQSLDLTTNDPLNANAANDSFDNAQPLPNPTTVGGYLNEPGSGTEGRSLVAGDVEDFYRVNLFQDQSITLLVANAASADADLYLYDASGNLVDFSIDTAELESVSVPADGVYFVNVSLFAGATLYNLAIGSGVPVLPAAQRYANVLPDQAIIHYQADDADPALDPEATETRLSDRLATRRIAGGRGRDGLFSLPAASLDAASARSRLGRLRERRRAIADDNLRDVWRTLVSIKRLAREPGVAAAEPNYRVSVRATPNDEAYPLQWHYPLINLPAAWRITNGSPEVIVAVVDTGILSGHPDLAGQLVPGYDFIRDPESAGDGDGIDPDPEDVGTGNLSGNFHGTHVTGTVAAAGNNRIGVAGAAWGVRVMPLRALGTDGAGTSYDIGQAVRFAAGLANDSGTLPAQRADIINLSLGGEGFSQFNRELYREVRRRGISVVAAAGNESRSEPDYPAGYADVFSVSAIDAQRNVAPYSNRGSSIDLAAPGGDSGNDVTGDGYPDGVLSTGAADGGFAYTFASGTSMAAPHVSAVLALMKSVNPGLSADNLASLLAAGELTDDAGDPGRDDDFGIGIINAGKAVDAAVAALGDSIAQAPSISVSSDVLNFGGRAETLQLVVAGTGNARVTSLATNADWLTVHAQTTDGDGLGRYQVRVNRSALEDGIYRGEILVRSTANTRRVKVLLAVGSGEDAELGTLYVLLYDPAADSVTAQTATRSSDGYRFRIPRVPAGDYLLFAGTDLNNNLRICDAGEACGALLTLDQPLRLRVDRDIDDADFPVEYQIAIPGRQSVAPASSAARALRRAR</sequence>
<evidence type="ECO:0000259" key="8">
    <source>
        <dbReference type="Pfam" id="PF00082"/>
    </source>
</evidence>
<evidence type="ECO:0000256" key="7">
    <source>
        <dbReference type="SAM" id="MobiDB-lite"/>
    </source>
</evidence>
<protein>
    <submittedName>
        <fullName evidence="9">Serine protease</fullName>
    </submittedName>
</protein>
<name>A0A4R2KRM2_9GAMM</name>
<dbReference type="InterPro" id="IPR036852">
    <property type="entry name" value="Peptidase_S8/S53_dom_sf"/>
</dbReference>
<dbReference type="PROSITE" id="PS51892">
    <property type="entry name" value="SUBTILASE"/>
    <property type="match status" value="1"/>
</dbReference>
<dbReference type="PROSITE" id="PS00137">
    <property type="entry name" value="SUBTILASE_HIS"/>
    <property type="match status" value="1"/>
</dbReference>
<dbReference type="Gene3D" id="3.40.50.200">
    <property type="entry name" value="Peptidase S8/S53 domain"/>
    <property type="match status" value="1"/>
</dbReference>
<dbReference type="InterPro" id="IPR035986">
    <property type="entry name" value="PKD_dom_sf"/>
</dbReference>
<feature type="compositionally biased region" description="Low complexity" evidence="7">
    <location>
        <begin position="145"/>
        <end position="156"/>
    </location>
</feature>
<feature type="region of interest" description="Disordered" evidence="7">
    <location>
        <begin position="33"/>
        <end position="54"/>
    </location>
</feature>
<dbReference type="CDD" id="cd07496">
    <property type="entry name" value="Peptidases_S8_13"/>
    <property type="match status" value="1"/>
</dbReference>
<dbReference type="Gene3D" id="2.60.40.10">
    <property type="entry name" value="Immunoglobulins"/>
    <property type="match status" value="1"/>
</dbReference>
<dbReference type="GO" id="GO:0006508">
    <property type="term" value="P:proteolysis"/>
    <property type="evidence" value="ECO:0007669"/>
    <property type="project" value="UniProtKB-KW"/>
</dbReference>
<keyword evidence="4 5" id="KW-0720">Serine protease</keyword>
<feature type="compositionally biased region" description="Polar residues" evidence="7">
    <location>
        <begin position="107"/>
        <end position="117"/>
    </location>
</feature>
<dbReference type="Proteomes" id="UP000294980">
    <property type="component" value="Unassembled WGS sequence"/>
</dbReference>
<dbReference type="InterPro" id="IPR050131">
    <property type="entry name" value="Peptidase_S8_subtilisin-like"/>
</dbReference>
<accession>A0A4R2KRM2</accession>
<dbReference type="Pfam" id="PF22352">
    <property type="entry name" value="K319L-like_PKD"/>
    <property type="match status" value="1"/>
</dbReference>
<feature type="active site" description="Charge relay system" evidence="5">
    <location>
        <position position="653"/>
    </location>
</feature>
<proteinExistence type="inferred from homology"/>
<evidence type="ECO:0000256" key="3">
    <source>
        <dbReference type="ARBA" id="ARBA00022801"/>
    </source>
</evidence>
<dbReference type="PROSITE" id="PS00136">
    <property type="entry name" value="SUBTILASE_ASP"/>
    <property type="match status" value="1"/>
</dbReference>
<comment type="similarity">
    <text evidence="1 5 6">Belongs to the peptidase S8 family.</text>
</comment>
<dbReference type="Pfam" id="PF00082">
    <property type="entry name" value="Peptidase_S8"/>
    <property type="match status" value="1"/>
</dbReference>
<dbReference type="InterPro" id="IPR034176">
    <property type="entry name" value="Peptidases_S8_13"/>
</dbReference>
<dbReference type="PANTHER" id="PTHR43806">
    <property type="entry name" value="PEPTIDASE S8"/>
    <property type="match status" value="1"/>
</dbReference>
<dbReference type="InterPro" id="IPR023827">
    <property type="entry name" value="Peptidase_S8_Asp-AS"/>
</dbReference>
<dbReference type="PRINTS" id="PR00723">
    <property type="entry name" value="SUBTILISIN"/>
</dbReference>
<organism evidence="9 10">
    <name type="scientific">Chromatocurvus halotolerans</name>
    <dbReference type="NCBI Taxonomy" id="1132028"/>
    <lineage>
        <taxon>Bacteria</taxon>
        <taxon>Pseudomonadati</taxon>
        <taxon>Pseudomonadota</taxon>
        <taxon>Gammaproteobacteria</taxon>
        <taxon>Cellvibrionales</taxon>
        <taxon>Halieaceae</taxon>
        <taxon>Chromatocurvus</taxon>
    </lineage>
</organism>
<feature type="active site" description="Charge relay system" evidence="5">
    <location>
        <position position="473"/>
    </location>
</feature>
<dbReference type="GO" id="GO:0004252">
    <property type="term" value="F:serine-type endopeptidase activity"/>
    <property type="evidence" value="ECO:0007669"/>
    <property type="project" value="UniProtKB-UniRule"/>
</dbReference>
<evidence type="ECO:0000256" key="5">
    <source>
        <dbReference type="PROSITE-ProRule" id="PRU01240"/>
    </source>
</evidence>
<feature type="region of interest" description="Disordered" evidence="7">
    <location>
        <begin position="105"/>
        <end position="124"/>
    </location>
</feature>
<evidence type="ECO:0000313" key="9">
    <source>
        <dbReference type="EMBL" id="TCO75407.1"/>
    </source>
</evidence>
<evidence type="ECO:0000256" key="4">
    <source>
        <dbReference type="ARBA" id="ARBA00022825"/>
    </source>
</evidence>
<keyword evidence="3 5" id="KW-0378">Hydrolase</keyword>
<keyword evidence="10" id="KW-1185">Reference proteome</keyword>
<reference evidence="9 10" key="1">
    <citation type="submission" date="2019-03" db="EMBL/GenBank/DDBJ databases">
        <title>Genomic Encyclopedia of Type Strains, Phase IV (KMG-IV): sequencing the most valuable type-strain genomes for metagenomic binning, comparative biology and taxonomic classification.</title>
        <authorList>
            <person name="Goeker M."/>
        </authorList>
    </citation>
    <scope>NUCLEOTIDE SEQUENCE [LARGE SCALE GENOMIC DNA]</scope>
    <source>
        <strain evidence="9 10">DSM 23344</strain>
    </source>
</reference>
<dbReference type="PROSITE" id="PS00138">
    <property type="entry name" value="SUBTILASE_SER"/>
    <property type="match status" value="1"/>
</dbReference>
<dbReference type="OrthoDB" id="9790784at2"/>
<dbReference type="InterPro" id="IPR023828">
    <property type="entry name" value="Peptidase_S8_Ser-AS"/>
</dbReference>
<dbReference type="PANTHER" id="PTHR43806:SF11">
    <property type="entry name" value="CEREVISIN-RELATED"/>
    <property type="match status" value="1"/>
</dbReference>
<gene>
    <name evidence="9" type="ORF">EV688_109131</name>
</gene>
<dbReference type="CDD" id="cd00146">
    <property type="entry name" value="PKD"/>
    <property type="match status" value="1"/>
</dbReference>
<dbReference type="AlphaFoldDB" id="A0A4R2KRM2"/>
<feature type="domain" description="Peptidase S8/S53" evidence="8">
    <location>
        <begin position="416"/>
        <end position="703"/>
    </location>
</feature>
<evidence type="ECO:0000256" key="1">
    <source>
        <dbReference type="ARBA" id="ARBA00011073"/>
    </source>
</evidence>
<comment type="caution">
    <text evidence="9">The sequence shown here is derived from an EMBL/GenBank/DDBJ whole genome shotgun (WGS) entry which is preliminary data.</text>
</comment>
<dbReference type="EMBL" id="SLWX01000009">
    <property type="protein sequence ID" value="TCO75407.1"/>
    <property type="molecule type" value="Genomic_DNA"/>
</dbReference>
<dbReference type="Gene3D" id="2.60.120.380">
    <property type="match status" value="1"/>
</dbReference>
<feature type="active site" description="Charge relay system" evidence="5">
    <location>
        <position position="423"/>
    </location>
</feature>
<evidence type="ECO:0000256" key="6">
    <source>
        <dbReference type="RuleBase" id="RU003355"/>
    </source>
</evidence>
<keyword evidence="2 5" id="KW-0645">Protease</keyword>
<evidence type="ECO:0000313" key="10">
    <source>
        <dbReference type="Proteomes" id="UP000294980"/>
    </source>
</evidence>
<feature type="region of interest" description="Disordered" evidence="7">
    <location>
        <begin position="144"/>
        <end position="173"/>
    </location>
</feature>
<dbReference type="InterPro" id="IPR022398">
    <property type="entry name" value="Peptidase_S8_His-AS"/>
</dbReference>
<dbReference type="SUPFAM" id="SSF49299">
    <property type="entry name" value="PKD domain"/>
    <property type="match status" value="1"/>
</dbReference>
<dbReference type="SUPFAM" id="SSF52743">
    <property type="entry name" value="Subtilisin-like"/>
    <property type="match status" value="1"/>
</dbReference>
<dbReference type="PIRSF" id="PIRSF037893">
    <property type="entry name" value="Subtilisin_rel_Maqu_2796"/>
    <property type="match status" value="1"/>
</dbReference>
<dbReference type="InterPro" id="IPR017309">
    <property type="entry name" value="Pept_S8A_subtilisin_proteobac"/>
</dbReference>
<dbReference type="InterPro" id="IPR015500">
    <property type="entry name" value="Peptidase_S8_subtilisin-rel"/>
</dbReference>
<evidence type="ECO:0000256" key="2">
    <source>
        <dbReference type="ARBA" id="ARBA00022670"/>
    </source>
</evidence>